<organism evidence="2 3">
    <name type="scientific">Colletotrichum lupini</name>
    <dbReference type="NCBI Taxonomy" id="145971"/>
    <lineage>
        <taxon>Eukaryota</taxon>
        <taxon>Fungi</taxon>
        <taxon>Dikarya</taxon>
        <taxon>Ascomycota</taxon>
        <taxon>Pezizomycotina</taxon>
        <taxon>Sordariomycetes</taxon>
        <taxon>Hypocreomycetidae</taxon>
        <taxon>Glomerellales</taxon>
        <taxon>Glomerellaceae</taxon>
        <taxon>Colletotrichum</taxon>
        <taxon>Colletotrichum acutatum species complex</taxon>
    </lineage>
</organism>
<dbReference type="KEGG" id="clup:CLUP02_10579"/>
<dbReference type="EMBL" id="CP019477">
    <property type="protein sequence ID" value="UQC85083.1"/>
    <property type="molecule type" value="Genomic_DNA"/>
</dbReference>
<dbReference type="GeneID" id="73344565"/>
<gene>
    <name evidence="2" type="ORF">CLUP02_10579</name>
</gene>
<dbReference type="RefSeq" id="XP_049146700.1">
    <property type="nucleotide sequence ID" value="XM_049289555.1"/>
</dbReference>
<dbReference type="AlphaFoldDB" id="A0A9Q8SXK9"/>
<keyword evidence="3" id="KW-1185">Reference proteome</keyword>
<feature type="region of interest" description="Disordered" evidence="1">
    <location>
        <begin position="1"/>
        <end position="29"/>
    </location>
</feature>
<protein>
    <submittedName>
        <fullName evidence="2">Uncharacterized protein</fullName>
    </submittedName>
</protein>
<name>A0A9Q8SXK9_9PEZI</name>
<sequence length="232" mass="26319">MFPPGTNGKPSRTENVQTKETKGPATPPTLHLFHGLAAREYLAEKALCCENRRQLEDPQNNSPLIWPAIGRHILLLWSLYLRLSWLRRSRRRDGQTSPFPSDPFFPSSLSSRLFFSSSKREAPQPICTRHYLIGLLSLLCFCRIPIRNNDHRHPTLALPSKTLLLPENITHSTRKSQVSRRLLILPPLSLNTTRQLLPSSSTTSFPLSIDSFQLGWPPLTPLAHFHTTHIVG</sequence>
<evidence type="ECO:0000256" key="1">
    <source>
        <dbReference type="SAM" id="MobiDB-lite"/>
    </source>
</evidence>
<evidence type="ECO:0000313" key="3">
    <source>
        <dbReference type="Proteomes" id="UP000830671"/>
    </source>
</evidence>
<proteinExistence type="predicted"/>
<evidence type="ECO:0000313" key="2">
    <source>
        <dbReference type="EMBL" id="UQC85083.1"/>
    </source>
</evidence>
<reference evidence="2" key="1">
    <citation type="journal article" date="2021" name="Mol. Plant Microbe Interact.">
        <title>Complete Genome Sequence of the Plant-Pathogenic Fungus Colletotrichum lupini.</title>
        <authorList>
            <person name="Baroncelli R."/>
            <person name="Pensec F."/>
            <person name="Da Lio D."/>
            <person name="Boufleur T."/>
            <person name="Vicente I."/>
            <person name="Sarrocco S."/>
            <person name="Picot A."/>
            <person name="Baraldi E."/>
            <person name="Sukno S."/>
            <person name="Thon M."/>
            <person name="Le Floch G."/>
        </authorList>
    </citation>
    <scope>NUCLEOTIDE SEQUENCE</scope>
    <source>
        <strain evidence="2">IMI 504893</strain>
    </source>
</reference>
<dbReference type="Proteomes" id="UP000830671">
    <property type="component" value="Chromosome 5"/>
</dbReference>
<accession>A0A9Q8SXK9</accession>